<sequence length="271" mass="30285">MKKIIVLICTVLLVACQRNEPITNPDPVDDEFLFYAGILNEYVLTNEIFQDLVNNTGNAILIAEGALTGKTNNSKSTPTITVEPFDFETFPKTITVNYGSGTLCEDGIIRSGVIVIESTGWFWEQGSKQTISFNNYFHDIFKVEGKQVIENFGQNQNGFIEFRVIVEDGLVEFDNGISITFNEDSIRTWIAGYGTSSNIWDDEYLLDTYQFGVSSNGTNYLLVFDEPLHYVLAPRAIKSGIVNLQIGSVSNIEINYSNGTYTILGITKSWN</sequence>
<reference evidence="2" key="1">
    <citation type="journal article" date="2019" name="Int. J. Syst. Evol. Microbiol.">
        <title>The Global Catalogue of Microorganisms (GCM) 10K type strain sequencing project: providing services to taxonomists for standard genome sequencing and annotation.</title>
        <authorList>
            <consortium name="The Broad Institute Genomics Platform"/>
            <consortium name="The Broad Institute Genome Sequencing Center for Infectious Disease"/>
            <person name="Wu L."/>
            <person name="Ma J."/>
        </authorList>
    </citation>
    <scope>NUCLEOTIDE SEQUENCE [LARGE SCALE GENOMIC DNA]</scope>
    <source>
        <strain evidence="2">JCM 18325</strain>
    </source>
</reference>
<organism evidence="1 2">
    <name type="scientific">Litoribaculum gwangyangense</name>
    <dbReference type="NCBI Taxonomy" id="1130722"/>
    <lineage>
        <taxon>Bacteria</taxon>
        <taxon>Pseudomonadati</taxon>
        <taxon>Bacteroidota</taxon>
        <taxon>Flavobacteriia</taxon>
        <taxon>Flavobacteriales</taxon>
        <taxon>Flavobacteriaceae</taxon>
        <taxon>Litoribaculum</taxon>
    </lineage>
</organism>
<comment type="caution">
    <text evidence="1">The sequence shown here is derived from an EMBL/GenBank/DDBJ whole genome shotgun (WGS) entry which is preliminary data.</text>
</comment>
<dbReference type="PROSITE" id="PS51257">
    <property type="entry name" value="PROKAR_LIPOPROTEIN"/>
    <property type="match status" value="1"/>
</dbReference>
<keyword evidence="2" id="KW-1185">Reference proteome</keyword>
<evidence type="ECO:0000313" key="1">
    <source>
        <dbReference type="EMBL" id="GAA4814790.1"/>
    </source>
</evidence>
<protein>
    <recommendedName>
        <fullName evidence="3">Lipoprotein</fullName>
    </recommendedName>
</protein>
<gene>
    <name evidence="1" type="ORF">GCM10023330_23290</name>
</gene>
<proteinExistence type="predicted"/>
<dbReference type="Proteomes" id="UP001501433">
    <property type="component" value="Unassembled WGS sequence"/>
</dbReference>
<evidence type="ECO:0008006" key="3">
    <source>
        <dbReference type="Google" id="ProtNLM"/>
    </source>
</evidence>
<accession>A0ABP9CS44</accession>
<dbReference type="RefSeq" id="WP_345277162.1">
    <property type="nucleotide sequence ID" value="NZ_BAABJW010000004.1"/>
</dbReference>
<name>A0ABP9CS44_9FLAO</name>
<dbReference type="EMBL" id="BAABJW010000004">
    <property type="protein sequence ID" value="GAA4814790.1"/>
    <property type="molecule type" value="Genomic_DNA"/>
</dbReference>
<evidence type="ECO:0000313" key="2">
    <source>
        <dbReference type="Proteomes" id="UP001501433"/>
    </source>
</evidence>